<dbReference type="NCBIfam" id="TIGR03592">
    <property type="entry name" value="yidC_oxa1_cterm"/>
    <property type="match status" value="1"/>
</dbReference>
<keyword evidence="13" id="KW-1185">Reference proteome</keyword>
<protein>
    <submittedName>
        <fullName evidence="12">Membrane protein insertase YidC</fullName>
    </submittedName>
</protein>
<dbReference type="GO" id="GO:0051205">
    <property type="term" value="P:protein insertion into membrane"/>
    <property type="evidence" value="ECO:0007669"/>
    <property type="project" value="TreeGrafter"/>
</dbReference>
<keyword evidence="3" id="KW-1003">Cell membrane</keyword>
<proteinExistence type="inferred from homology"/>
<feature type="domain" description="Membrane insertase YidC/Oxa/ALB C-terminal" evidence="11">
    <location>
        <begin position="22"/>
        <end position="195"/>
    </location>
</feature>
<feature type="transmembrane region" description="Helical" evidence="10">
    <location>
        <begin position="22"/>
        <end position="42"/>
    </location>
</feature>
<feature type="transmembrane region" description="Helical" evidence="10">
    <location>
        <begin position="85"/>
        <end position="105"/>
    </location>
</feature>
<dbReference type="InterPro" id="IPR047196">
    <property type="entry name" value="YidC_ALB_C"/>
</dbReference>
<dbReference type="PANTHER" id="PTHR12428">
    <property type="entry name" value="OXA1"/>
    <property type="match status" value="1"/>
</dbReference>
<sequence>MTSIGMYLGQILEFINKYVGNYGVSIIIFTILIKIILVPFYIQQMTTMKKMKEITPHVENLKKKHANDPQKMNAELMKLYKEKNVNPFGGCLPMLLPLIILWPLFAMLRTHHQFATASFLWLNNLSARDPYFILPILSGITTYISSSMIATDKSQKTMNTIMSAVMVYMTASLPSGVGIYWVTSNIFQIIQQYFFLRPTTEREGESLNERNNKNGKDGK</sequence>
<reference evidence="12" key="1">
    <citation type="submission" date="2020-08" db="EMBL/GenBank/DDBJ databases">
        <title>Genomic insights into the carbon and energy metabolism of the first obligate autotrophic acetogenic bacterium Aceticella autotrophica gen. nov., sp. nov.</title>
        <authorList>
            <person name="Toshchakov S.V."/>
            <person name="Elcheninov A.G."/>
            <person name="Kublanov I.V."/>
            <person name="Frolov E.N."/>
            <person name="Lebedinsky A.V."/>
        </authorList>
    </citation>
    <scope>NUCLEOTIDE SEQUENCE</scope>
    <source>
        <strain evidence="12">3443-3Ac</strain>
    </source>
</reference>
<evidence type="ECO:0000256" key="5">
    <source>
        <dbReference type="ARBA" id="ARBA00022927"/>
    </source>
</evidence>
<dbReference type="RefSeq" id="WP_284680060.1">
    <property type="nucleotide sequence ID" value="NZ_CP060096.1"/>
</dbReference>
<keyword evidence="6 10" id="KW-1133">Transmembrane helix</keyword>
<organism evidence="12 13">
    <name type="scientific">Aceticella autotrophica</name>
    <dbReference type="NCBI Taxonomy" id="2755338"/>
    <lineage>
        <taxon>Bacteria</taxon>
        <taxon>Bacillati</taxon>
        <taxon>Bacillota</taxon>
        <taxon>Clostridia</taxon>
        <taxon>Thermoanaerobacterales</taxon>
        <taxon>Thermoanaerobacteraceae</taxon>
        <taxon>Aceticella</taxon>
    </lineage>
</organism>
<keyword evidence="2" id="KW-0813">Transport</keyword>
<evidence type="ECO:0000256" key="7">
    <source>
        <dbReference type="ARBA" id="ARBA00023136"/>
    </source>
</evidence>
<dbReference type="CDD" id="cd20070">
    <property type="entry name" value="5TM_YidC_Alb3"/>
    <property type="match status" value="1"/>
</dbReference>
<dbReference type="GO" id="GO:0015031">
    <property type="term" value="P:protein transport"/>
    <property type="evidence" value="ECO:0007669"/>
    <property type="project" value="UniProtKB-KW"/>
</dbReference>
<evidence type="ECO:0000313" key="12">
    <source>
        <dbReference type="EMBL" id="QSZ27366.1"/>
    </source>
</evidence>
<dbReference type="GO" id="GO:0005886">
    <property type="term" value="C:plasma membrane"/>
    <property type="evidence" value="ECO:0007669"/>
    <property type="project" value="UniProtKB-SubCell"/>
</dbReference>
<evidence type="ECO:0000256" key="3">
    <source>
        <dbReference type="ARBA" id="ARBA00022475"/>
    </source>
</evidence>
<keyword evidence="5" id="KW-0653">Protein transport</keyword>
<comment type="subcellular location">
    <subcellularLocation>
        <location evidence="1">Cell membrane</location>
        <topology evidence="1">Multi-pass membrane protein</topology>
    </subcellularLocation>
    <subcellularLocation>
        <location evidence="9">Membrane</location>
        <topology evidence="9">Multi-pass membrane protein</topology>
    </subcellularLocation>
</comment>
<dbReference type="EMBL" id="CP060096">
    <property type="protein sequence ID" value="QSZ27366.1"/>
    <property type="molecule type" value="Genomic_DNA"/>
</dbReference>
<dbReference type="AlphaFoldDB" id="A0A975AVV2"/>
<feature type="transmembrane region" description="Helical" evidence="10">
    <location>
        <begin position="131"/>
        <end position="149"/>
    </location>
</feature>
<accession>A0A975AVV2</accession>
<gene>
    <name evidence="12" type="ORF">ACETAC_11155</name>
</gene>
<evidence type="ECO:0000256" key="9">
    <source>
        <dbReference type="RuleBase" id="RU003945"/>
    </source>
</evidence>
<comment type="similarity">
    <text evidence="9">Belongs to the OXA1/ALB3/YidC family.</text>
</comment>
<keyword evidence="4 9" id="KW-0812">Transmembrane</keyword>
<dbReference type="Pfam" id="PF02096">
    <property type="entry name" value="60KD_IMP"/>
    <property type="match status" value="1"/>
</dbReference>
<evidence type="ECO:0000259" key="11">
    <source>
        <dbReference type="Pfam" id="PF02096"/>
    </source>
</evidence>
<keyword evidence="8" id="KW-0143">Chaperone</keyword>
<evidence type="ECO:0000256" key="4">
    <source>
        <dbReference type="ARBA" id="ARBA00022692"/>
    </source>
</evidence>
<evidence type="ECO:0000313" key="13">
    <source>
        <dbReference type="Proteomes" id="UP000671913"/>
    </source>
</evidence>
<dbReference type="InterPro" id="IPR001708">
    <property type="entry name" value="YidC/ALB3/OXA1/COX18"/>
</dbReference>
<evidence type="ECO:0000256" key="2">
    <source>
        <dbReference type="ARBA" id="ARBA00022448"/>
    </source>
</evidence>
<evidence type="ECO:0000256" key="8">
    <source>
        <dbReference type="ARBA" id="ARBA00023186"/>
    </source>
</evidence>
<dbReference type="GO" id="GO:0032977">
    <property type="term" value="F:membrane insertase activity"/>
    <property type="evidence" value="ECO:0007669"/>
    <property type="project" value="InterPro"/>
</dbReference>
<name>A0A975AVV2_9THEO</name>
<dbReference type="PRINTS" id="PR00701">
    <property type="entry name" value="60KDINNERMP"/>
</dbReference>
<keyword evidence="7 10" id="KW-0472">Membrane</keyword>
<evidence type="ECO:0000256" key="10">
    <source>
        <dbReference type="SAM" id="Phobius"/>
    </source>
</evidence>
<dbReference type="PANTHER" id="PTHR12428:SF65">
    <property type="entry name" value="CYTOCHROME C OXIDASE ASSEMBLY PROTEIN COX18, MITOCHONDRIAL"/>
    <property type="match status" value="1"/>
</dbReference>
<dbReference type="Proteomes" id="UP000671913">
    <property type="component" value="Chromosome"/>
</dbReference>
<evidence type="ECO:0000256" key="1">
    <source>
        <dbReference type="ARBA" id="ARBA00004651"/>
    </source>
</evidence>
<evidence type="ECO:0000256" key="6">
    <source>
        <dbReference type="ARBA" id="ARBA00022989"/>
    </source>
</evidence>
<dbReference type="KEGG" id="aaut:ACETAC_11155"/>
<dbReference type="PRINTS" id="PR01900">
    <property type="entry name" value="YIDCPROTEIN"/>
</dbReference>
<dbReference type="InterPro" id="IPR028055">
    <property type="entry name" value="YidC/Oxa/ALB_C"/>
</dbReference>
<feature type="transmembrane region" description="Helical" evidence="10">
    <location>
        <begin position="161"/>
        <end position="182"/>
    </location>
</feature>